<accession>A0AAE3FPA9</accession>
<dbReference type="Proteomes" id="UP001202674">
    <property type="component" value="Unassembled WGS sequence"/>
</dbReference>
<reference evidence="2 3" key="1">
    <citation type="journal article" date="2022" name="Syst. Appl. Microbiol.">
        <title>Natronocalculus amylovorans gen. nov., sp. nov., and Natranaeroarchaeum aerophilus sp. nov., dominant culturable amylolytic natronoarchaea from hypersaline soda lakes in southwestern Siberia.</title>
        <authorList>
            <person name="Sorokin D.Y."/>
            <person name="Elcheninov A.G."/>
            <person name="Khizhniak T.V."/>
            <person name="Koenen M."/>
            <person name="Bale N.J."/>
            <person name="Damste J.S.S."/>
            <person name="Kublanov I.V."/>
        </authorList>
    </citation>
    <scope>NUCLEOTIDE SEQUENCE [LARGE SCALE GENOMIC DNA]</scope>
    <source>
        <strain evidence="2 3">AArc-St1-1</strain>
    </source>
</reference>
<feature type="compositionally biased region" description="Acidic residues" evidence="1">
    <location>
        <begin position="147"/>
        <end position="165"/>
    </location>
</feature>
<evidence type="ECO:0008006" key="4">
    <source>
        <dbReference type="Google" id="ProtNLM"/>
    </source>
</evidence>
<proteinExistence type="predicted"/>
<gene>
    <name evidence="2" type="ORF">AArcSt11_03690</name>
</gene>
<keyword evidence="3" id="KW-1185">Reference proteome</keyword>
<name>A0AAE3FPA9_9EURY</name>
<evidence type="ECO:0000313" key="2">
    <source>
        <dbReference type="EMBL" id="MCL9812754.1"/>
    </source>
</evidence>
<dbReference type="RefSeq" id="WP_250594730.1">
    <property type="nucleotide sequence ID" value="NZ_JAKRVY010000001.1"/>
</dbReference>
<comment type="caution">
    <text evidence="2">The sequence shown here is derived from an EMBL/GenBank/DDBJ whole genome shotgun (WGS) entry which is preliminary data.</text>
</comment>
<protein>
    <recommendedName>
        <fullName evidence="4">PGF-CTERM sorting domain-containing protein</fullName>
    </recommendedName>
</protein>
<organism evidence="2 3">
    <name type="scientific">Natranaeroarchaeum aerophilus</name>
    <dbReference type="NCBI Taxonomy" id="2917711"/>
    <lineage>
        <taxon>Archaea</taxon>
        <taxon>Methanobacteriati</taxon>
        <taxon>Methanobacteriota</taxon>
        <taxon>Stenosarchaea group</taxon>
        <taxon>Halobacteria</taxon>
        <taxon>Halobacteriales</taxon>
        <taxon>Natronoarchaeaceae</taxon>
        <taxon>Natranaeroarchaeum</taxon>
    </lineage>
</organism>
<dbReference type="AlphaFoldDB" id="A0AAE3FPA9"/>
<sequence length="196" mass="21048">MKRRALLVAAGALGVGSVGTSAADENDPDCEETTEIVTGRSGDEVTSTEMVPAPWWDQVERVRAVQDELSEEFGDEEWFEATGRSSGSREICGRNVLVVTVYASDVETAREYIDEDSKDVPLSIEERIEDPVWDVEGDVAREGDQERDTDETEGETNNADDEDDPTPGPGVVGALAGVGTAGLLLGKRMGNGPDRT</sequence>
<dbReference type="EMBL" id="JAKRVY010000001">
    <property type="protein sequence ID" value="MCL9812754.1"/>
    <property type="molecule type" value="Genomic_DNA"/>
</dbReference>
<evidence type="ECO:0000313" key="3">
    <source>
        <dbReference type="Proteomes" id="UP001202674"/>
    </source>
</evidence>
<evidence type="ECO:0000256" key="1">
    <source>
        <dbReference type="SAM" id="MobiDB-lite"/>
    </source>
</evidence>
<feature type="region of interest" description="Disordered" evidence="1">
    <location>
        <begin position="125"/>
        <end position="177"/>
    </location>
</feature>